<dbReference type="Proteomes" id="UP000183832">
    <property type="component" value="Unassembled WGS sequence"/>
</dbReference>
<protein>
    <submittedName>
        <fullName evidence="4">CLUMA_CG021330, isoform A</fullName>
    </submittedName>
</protein>
<dbReference type="STRING" id="568069.A0A1J1JBM3"/>
<comment type="similarity">
    <text evidence="1">Belongs to the Ntn-hydrolase family.</text>
</comment>
<dbReference type="PANTHER" id="PTHR10188:SF8">
    <property type="entry name" value="THREONINE ASPARTASE 1"/>
    <property type="match status" value="1"/>
</dbReference>
<dbReference type="GO" id="GO:0005737">
    <property type="term" value="C:cytoplasm"/>
    <property type="evidence" value="ECO:0007669"/>
    <property type="project" value="TreeGrafter"/>
</dbReference>
<evidence type="ECO:0000256" key="2">
    <source>
        <dbReference type="PIRSR" id="PIRSR600246-1"/>
    </source>
</evidence>
<keyword evidence="5" id="KW-1185">Reference proteome</keyword>
<dbReference type="CDD" id="cd04514">
    <property type="entry name" value="Taspase1_like"/>
    <property type="match status" value="1"/>
</dbReference>
<dbReference type="InterPro" id="IPR000246">
    <property type="entry name" value="Peptidase_T2"/>
</dbReference>
<dbReference type="GO" id="GO:0051604">
    <property type="term" value="P:protein maturation"/>
    <property type="evidence" value="ECO:0007669"/>
    <property type="project" value="TreeGrafter"/>
</dbReference>
<dbReference type="OrthoDB" id="77601at2759"/>
<dbReference type="Pfam" id="PF01112">
    <property type="entry name" value="Asparaginase_2"/>
    <property type="match status" value="1"/>
</dbReference>
<sequence>MGLVVVHTGAGNFVNEENYKVLCKKACRVATELLDAGGSAVDACEKAITILEDSCHTNAGFGSNLTWDRKVECEAGIMDSKSTNFGACTCVSNVKNPISLARKICDKQSSLFHFGRIPPILLSSDGASEFAKETGITLVTMDQLISKKASNTYNYYRSKINEFERMNLIEVGPLDTVGAIAIDNDGNVAAGCSSGGIVLKLSGRVGQAACYGAGCWSQKVDNHSTAVCTTGNGEYLIKTLLAREISCELLNCDCPTTKLNQVFNEKFLKSPLLPPSQEYYGGCLVIDYNSDTNRGDLLWAHTTKMLCLAYKSSKMKTSKFIASSLPDPNQAGNKVIVSGIPFSL</sequence>
<dbReference type="EMBL" id="CVRI01000075">
    <property type="protein sequence ID" value="CRL08473.1"/>
    <property type="molecule type" value="Genomic_DNA"/>
</dbReference>
<dbReference type="AlphaFoldDB" id="A0A1J1JBM3"/>
<feature type="site" description="Cleavage; by autolysis" evidence="3">
    <location>
        <begin position="175"/>
        <end position="176"/>
    </location>
</feature>
<evidence type="ECO:0000313" key="5">
    <source>
        <dbReference type="Proteomes" id="UP000183832"/>
    </source>
</evidence>
<dbReference type="Gene3D" id="3.60.20.30">
    <property type="entry name" value="(Glycosyl)asparaginase"/>
    <property type="match status" value="1"/>
</dbReference>
<dbReference type="InterPro" id="IPR029055">
    <property type="entry name" value="Ntn_hydrolases_N"/>
</dbReference>
<accession>A0A1J1JBM3</accession>
<evidence type="ECO:0000256" key="3">
    <source>
        <dbReference type="PIRSR" id="PIRSR600246-3"/>
    </source>
</evidence>
<organism evidence="4 5">
    <name type="scientific">Clunio marinus</name>
    <dbReference type="NCBI Taxonomy" id="568069"/>
    <lineage>
        <taxon>Eukaryota</taxon>
        <taxon>Metazoa</taxon>
        <taxon>Ecdysozoa</taxon>
        <taxon>Arthropoda</taxon>
        <taxon>Hexapoda</taxon>
        <taxon>Insecta</taxon>
        <taxon>Pterygota</taxon>
        <taxon>Neoptera</taxon>
        <taxon>Endopterygota</taxon>
        <taxon>Diptera</taxon>
        <taxon>Nematocera</taxon>
        <taxon>Chironomoidea</taxon>
        <taxon>Chironomidae</taxon>
        <taxon>Clunio</taxon>
    </lineage>
</organism>
<feature type="active site" description="Nucleophile" evidence="2">
    <location>
        <position position="176"/>
    </location>
</feature>
<dbReference type="GO" id="GO:0004298">
    <property type="term" value="F:threonine-type endopeptidase activity"/>
    <property type="evidence" value="ECO:0007669"/>
    <property type="project" value="InterPro"/>
</dbReference>
<dbReference type="InterPro" id="IPR037464">
    <property type="entry name" value="Taspase1"/>
</dbReference>
<evidence type="ECO:0000256" key="1">
    <source>
        <dbReference type="ARBA" id="ARBA00010872"/>
    </source>
</evidence>
<proteinExistence type="inferred from homology"/>
<gene>
    <name evidence="4" type="primary">putative Threonine aspartase 1</name>
    <name evidence="4" type="ORF">CLUMA_CG021330</name>
</gene>
<evidence type="ECO:0000313" key="4">
    <source>
        <dbReference type="EMBL" id="CRL08473.1"/>
    </source>
</evidence>
<dbReference type="SUPFAM" id="SSF56235">
    <property type="entry name" value="N-terminal nucleophile aminohydrolases (Ntn hydrolases)"/>
    <property type="match status" value="1"/>
</dbReference>
<name>A0A1J1JBM3_9DIPT</name>
<reference evidence="4 5" key="1">
    <citation type="submission" date="2015-04" db="EMBL/GenBank/DDBJ databases">
        <authorList>
            <person name="Syromyatnikov M.Y."/>
            <person name="Popov V.N."/>
        </authorList>
    </citation>
    <scope>NUCLEOTIDE SEQUENCE [LARGE SCALE GENOMIC DNA]</scope>
</reference>
<dbReference type="PANTHER" id="PTHR10188">
    <property type="entry name" value="L-ASPARAGINASE"/>
    <property type="match status" value="1"/>
</dbReference>
<dbReference type="FunFam" id="3.60.20.30:FF:000006">
    <property type="entry name" value="Threonine aspartase"/>
    <property type="match status" value="1"/>
</dbReference>